<comment type="caution">
    <text evidence="2">The sequence shown here is derived from an EMBL/GenBank/DDBJ whole genome shotgun (WGS) entry which is preliminary data.</text>
</comment>
<dbReference type="OrthoDB" id="49490at2"/>
<evidence type="ECO:0000313" key="3">
    <source>
        <dbReference type="Proteomes" id="UP000285575"/>
    </source>
</evidence>
<dbReference type="SUPFAM" id="SSF53474">
    <property type="entry name" value="alpha/beta-Hydrolases"/>
    <property type="match status" value="1"/>
</dbReference>
<proteinExistence type="predicted"/>
<evidence type="ECO:0000256" key="1">
    <source>
        <dbReference type="SAM" id="SignalP"/>
    </source>
</evidence>
<sequence>MNKPWNRPFWGAAALCLLAVGSSVQAQAPAGAPPAFPMPEVEVGRVERLPAIASRHVDPRPVDVWLPADYNPAKRYNVLYMHDGQMLFDARKSWNKQAWDVHLAVDRLVRAGRIPDTLVVGVWNNGPWRHSEYYPQKFLPHLAPAVRELFVEKALRGKPQADAYLRFLVEELKPAIDARYATRPGREGTFIMGSSMGGLISVYAMNEYPQVFGGAAGLSTHWVGSHQPNAALPLAAFNYLRDHLAPPDGRRLYMDHGTTELDAIYAPYQAFVNELVRDRGYTAQDSLLRVFEGTGHNERAWAARLEVPLLFLMAPAGTPGAPPVRR</sequence>
<dbReference type="RefSeq" id="WP_128227322.1">
    <property type="nucleotide sequence ID" value="NZ_SACR01000001.1"/>
</dbReference>
<protein>
    <submittedName>
        <fullName evidence="2">Alpha/beta hydrolase</fullName>
    </submittedName>
</protein>
<keyword evidence="3" id="KW-1185">Reference proteome</keyword>
<feature type="signal peptide" evidence="1">
    <location>
        <begin position="1"/>
        <end position="26"/>
    </location>
</feature>
<reference evidence="2 3" key="1">
    <citation type="submission" date="2019-01" db="EMBL/GenBank/DDBJ databases">
        <authorList>
            <person name="Chen W.-M."/>
        </authorList>
    </citation>
    <scope>NUCLEOTIDE SEQUENCE [LARGE SCALE GENOMIC DNA]</scope>
    <source>
        <strain evidence="2 3">KYPY4</strain>
    </source>
</reference>
<name>A0A437RSF4_9BURK</name>
<dbReference type="GO" id="GO:0016787">
    <property type="term" value="F:hydrolase activity"/>
    <property type="evidence" value="ECO:0007669"/>
    <property type="project" value="UniProtKB-KW"/>
</dbReference>
<gene>
    <name evidence="2" type="ORF">EOE66_03805</name>
</gene>
<dbReference type="EMBL" id="SACR01000001">
    <property type="protein sequence ID" value="RVU49689.1"/>
    <property type="molecule type" value="Genomic_DNA"/>
</dbReference>
<dbReference type="Pfam" id="PF00756">
    <property type="entry name" value="Esterase"/>
    <property type="match status" value="1"/>
</dbReference>
<dbReference type="PANTHER" id="PTHR48098:SF6">
    <property type="entry name" value="FERRI-BACILLIBACTIN ESTERASE BESA"/>
    <property type="match status" value="1"/>
</dbReference>
<accession>A0A437RSF4</accession>
<feature type="chain" id="PRO_5019568473" evidence="1">
    <location>
        <begin position="27"/>
        <end position="326"/>
    </location>
</feature>
<evidence type="ECO:0000313" key="2">
    <source>
        <dbReference type="EMBL" id="RVU49689.1"/>
    </source>
</evidence>
<keyword evidence="2" id="KW-0378">Hydrolase</keyword>
<dbReference type="AlphaFoldDB" id="A0A437RSF4"/>
<dbReference type="Gene3D" id="3.40.50.1820">
    <property type="entry name" value="alpha/beta hydrolase"/>
    <property type="match status" value="1"/>
</dbReference>
<dbReference type="Proteomes" id="UP000285575">
    <property type="component" value="Unassembled WGS sequence"/>
</dbReference>
<keyword evidence="1" id="KW-0732">Signal</keyword>
<dbReference type="InterPro" id="IPR029058">
    <property type="entry name" value="AB_hydrolase_fold"/>
</dbReference>
<dbReference type="InterPro" id="IPR050583">
    <property type="entry name" value="Mycobacterial_A85_antigen"/>
</dbReference>
<dbReference type="InterPro" id="IPR000801">
    <property type="entry name" value="Esterase-like"/>
</dbReference>
<organism evidence="2 3">
    <name type="scientific">Rubrivivax rivuli</name>
    <dbReference type="NCBI Taxonomy" id="1862385"/>
    <lineage>
        <taxon>Bacteria</taxon>
        <taxon>Pseudomonadati</taxon>
        <taxon>Pseudomonadota</taxon>
        <taxon>Betaproteobacteria</taxon>
        <taxon>Burkholderiales</taxon>
        <taxon>Sphaerotilaceae</taxon>
        <taxon>Rubrivivax</taxon>
    </lineage>
</organism>
<dbReference type="PANTHER" id="PTHR48098">
    <property type="entry name" value="ENTEROCHELIN ESTERASE-RELATED"/>
    <property type="match status" value="1"/>
</dbReference>